<dbReference type="KEGG" id="theu:HPC62_06825"/>
<dbReference type="RefSeq" id="WP_172354330.1">
    <property type="nucleotide sequence ID" value="NZ_CP053661.1"/>
</dbReference>
<keyword evidence="1" id="KW-0472">Membrane</keyword>
<name>A0A6M8B637_9CYAN</name>
<protein>
    <submittedName>
        <fullName evidence="2">Uncharacterized protein</fullName>
    </submittedName>
</protein>
<dbReference type="EMBL" id="CP053661">
    <property type="protein sequence ID" value="QKD81948.1"/>
    <property type="molecule type" value="Genomic_DNA"/>
</dbReference>
<feature type="transmembrane region" description="Helical" evidence="1">
    <location>
        <begin position="85"/>
        <end position="102"/>
    </location>
</feature>
<dbReference type="Proteomes" id="UP000505210">
    <property type="component" value="Chromosome"/>
</dbReference>
<keyword evidence="3" id="KW-1185">Reference proteome</keyword>
<gene>
    <name evidence="2" type="ORF">HPC62_06825</name>
</gene>
<accession>A0A6M8B637</accession>
<dbReference type="AlphaFoldDB" id="A0A6M8B637"/>
<keyword evidence="1" id="KW-0812">Transmembrane</keyword>
<evidence type="ECO:0000313" key="3">
    <source>
        <dbReference type="Proteomes" id="UP000505210"/>
    </source>
</evidence>
<feature type="transmembrane region" description="Helical" evidence="1">
    <location>
        <begin position="53"/>
        <end position="73"/>
    </location>
</feature>
<evidence type="ECO:0000313" key="2">
    <source>
        <dbReference type="EMBL" id="QKD81948.1"/>
    </source>
</evidence>
<sequence>MRQSSASNRVAAFLCAFLVLALSGMIYLDGQGLGFPDGFLTELDRAKKLLGQIFLWVSVPVALWLGWLGWVATQQPIGPPLRSTILGYGVFLLILLGIYGYLGQTLDAGGGG</sequence>
<proteinExistence type="predicted"/>
<evidence type="ECO:0000256" key="1">
    <source>
        <dbReference type="SAM" id="Phobius"/>
    </source>
</evidence>
<keyword evidence="1" id="KW-1133">Transmembrane helix</keyword>
<reference evidence="2 3" key="1">
    <citation type="submission" date="2020-05" db="EMBL/GenBank/DDBJ databases">
        <title>Complete genome sequence of of a novel Thermoleptolyngbya strain isolated from hot springs of Ganzi, Sichuan China.</title>
        <authorList>
            <person name="Tang J."/>
            <person name="Daroch M."/>
            <person name="Li L."/>
            <person name="Waleron K."/>
            <person name="Waleron M."/>
            <person name="Waleron M."/>
        </authorList>
    </citation>
    <scope>NUCLEOTIDE SEQUENCE [LARGE SCALE GENOMIC DNA]</scope>
    <source>
        <strain evidence="2 3">PKUAC-SCTA183</strain>
    </source>
</reference>
<organism evidence="2 3">
    <name type="scientific">Thermoleptolyngbya sichuanensis A183</name>
    <dbReference type="NCBI Taxonomy" id="2737172"/>
    <lineage>
        <taxon>Bacteria</taxon>
        <taxon>Bacillati</taxon>
        <taxon>Cyanobacteriota</taxon>
        <taxon>Cyanophyceae</taxon>
        <taxon>Oculatellales</taxon>
        <taxon>Oculatellaceae</taxon>
        <taxon>Thermoleptolyngbya</taxon>
        <taxon>Thermoleptolyngbya sichuanensis</taxon>
    </lineage>
</organism>